<evidence type="ECO:0000256" key="1">
    <source>
        <dbReference type="SAM" id="MobiDB-lite"/>
    </source>
</evidence>
<gene>
    <name evidence="4" type="ORF">SERLADRAFT_462125</name>
</gene>
<sequence>MHLDLVSRQSSGCLPCNDPPPGCNCAANENCVQTARSCNACPTTQCVPIADSSTGGPSSGVSTGALVGAVIAALVVVGGAIAIYIWYRRRSRARKAAAAAREAELTAPASAEAVLNRPDPTEKPSRPPTELSTVRVYSPSSNSVIDLDPESRGPSASGTAPLDSAARQSQCNPFGDDQSIQTTSTGTQSTNVIPIAFVPPGSVASRSPSAGSVPSQPGPVRPNRAPDLTLNYDQVNVSADSMRRNSPSYPRSTISGISGVSSRNSYMSGASYSSDFLNEAPMIVTQNQGAVRQVLGVVKAEMIHTSGSSSGSSPSSPMSMDSLKPPSVASRPSIRSPLAATSFGPADVVNETEEEHMHSVDGDPFSDDQSSRDIRRLSPSPSAATFGNRDSDWIAEGPARPWANKDDSSRPSSISTQAGSIVDIGSATRVNVGLLSSQSSQKSPYRTTMGRLVSPTSTLEPQTLEEQQQRALAHAQAQARAQSFSKANKRISGSSAISAASTHADSILESFPFVPPSPISSRPIRSPPRSPLHQQFSNVPSSSKETTETTSEPPKSPIAPAAAIPRPPPPPSPLDPPNRRVLGLSTVSQSSTASSGLGSFPFQIDSGNTEGSSSAPPSAFPPSTYQGRQRASLDTLALMSDLSTYPLGFDRDMTDSFTEFAKSSAYVSPSDRPL</sequence>
<dbReference type="Proteomes" id="UP000008064">
    <property type="component" value="Unassembled WGS sequence"/>
</dbReference>
<feature type="region of interest" description="Disordered" evidence="1">
    <location>
        <begin position="305"/>
        <end position="417"/>
    </location>
</feature>
<feature type="region of interest" description="Disordered" evidence="1">
    <location>
        <begin position="110"/>
        <end position="227"/>
    </location>
</feature>
<dbReference type="InterPro" id="IPR018571">
    <property type="entry name" value="Membrane_anchor_Opy2_N"/>
</dbReference>
<evidence type="ECO:0000256" key="2">
    <source>
        <dbReference type="SAM" id="Phobius"/>
    </source>
</evidence>
<feature type="compositionally biased region" description="Pro residues" evidence="1">
    <location>
        <begin position="565"/>
        <end position="576"/>
    </location>
</feature>
<feature type="compositionally biased region" description="Low complexity" evidence="1">
    <location>
        <begin position="583"/>
        <end position="599"/>
    </location>
</feature>
<dbReference type="Pfam" id="PF09463">
    <property type="entry name" value="Opy2"/>
    <property type="match status" value="1"/>
</dbReference>
<evidence type="ECO:0000259" key="3">
    <source>
        <dbReference type="Pfam" id="PF09463"/>
    </source>
</evidence>
<dbReference type="GeneID" id="18818323"/>
<dbReference type="RefSeq" id="XP_007315992.1">
    <property type="nucleotide sequence ID" value="XM_007315930.1"/>
</dbReference>
<evidence type="ECO:0000313" key="4">
    <source>
        <dbReference type="EMBL" id="EGO27901.1"/>
    </source>
</evidence>
<feature type="compositionally biased region" description="Polar residues" evidence="1">
    <location>
        <begin position="204"/>
        <end position="215"/>
    </location>
</feature>
<proteinExistence type="predicted"/>
<feature type="compositionally biased region" description="Low complexity" evidence="1">
    <location>
        <begin position="612"/>
        <end position="623"/>
    </location>
</feature>
<dbReference type="HOGENOM" id="CLU_407767_0_0_1"/>
<reference evidence="4" key="1">
    <citation type="submission" date="2011-04" db="EMBL/GenBank/DDBJ databases">
        <title>Evolution of plant cell wall degrading machinery underlies the functional diversity of forest fungi.</title>
        <authorList>
            <consortium name="US DOE Joint Genome Institute (JGI-PGF)"/>
            <person name="Eastwood D.C."/>
            <person name="Floudas D."/>
            <person name="Binder M."/>
            <person name="Majcherczyk A."/>
            <person name="Schneider P."/>
            <person name="Aerts A."/>
            <person name="Asiegbu F.O."/>
            <person name="Baker S.E."/>
            <person name="Barry K."/>
            <person name="Bendiksby M."/>
            <person name="Blumentritt M."/>
            <person name="Coutinho P.M."/>
            <person name="Cullen D."/>
            <person name="Cullen D."/>
            <person name="Gathman A."/>
            <person name="Goodell B."/>
            <person name="Henrissat B."/>
            <person name="Ihrmark K."/>
            <person name="Kauserud H."/>
            <person name="Kohler A."/>
            <person name="LaButti K."/>
            <person name="Lapidus A."/>
            <person name="Lavin J.L."/>
            <person name="Lee Y.-H."/>
            <person name="Lindquist E."/>
            <person name="Lilly W."/>
            <person name="Lucas S."/>
            <person name="Morin E."/>
            <person name="Murat C."/>
            <person name="Oguiza J.A."/>
            <person name="Park J."/>
            <person name="Pisabarro A.G."/>
            <person name="Riley R."/>
            <person name="Rosling A."/>
            <person name="Salamov A."/>
            <person name="Schmidt O."/>
            <person name="Schmutz J."/>
            <person name="Skrede I."/>
            <person name="Stenlid J."/>
            <person name="Wiebenga A."/>
            <person name="Xie X."/>
            <person name="Kues U."/>
            <person name="Hibbett D.S."/>
            <person name="Hoffmeister D."/>
            <person name="Hogberg N."/>
            <person name="Martin F."/>
            <person name="Grigoriev I.V."/>
            <person name="Watkinson S.C."/>
        </authorList>
    </citation>
    <scope>NUCLEOTIDE SEQUENCE</scope>
    <source>
        <strain evidence="4">S7.9</strain>
    </source>
</reference>
<feature type="region of interest" description="Disordered" evidence="1">
    <location>
        <begin position="514"/>
        <end position="631"/>
    </location>
</feature>
<keyword evidence="2" id="KW-0812">Transmembrane</keyword>
<feature type="domain" description="Membrane anchor Opy2 N-terminal" evidence="3">
    <location>
        <begin position="13"/>
        <end position="46"/>
    </location>
</feature>
<feature type="compositionally biased region" description="Low complexity" evidence="1">
    <location>
        <begin position="178"/>
        <end position="190"/>
    </location>
</feature>
<dbReference type="KEGG" id="sla:SERLADRAFT_462125"/>
<keyword evidence="2" id="KW-0472">Membrane</keyword>
<keyword evidence="2" id="KW-1133">Transmembrane helix</keyword>
<dbReference type="AlphaFoldDB" id="F8NMG8"/>
<accession>F8NMG8</accession>
<dbReference type="OrthoDB" id="2402916at2759"/>
<organism>
    <name type="scientific">Serpula lacrymans var. lacrymans (strain S7.9)</name>
    <name type="common">Dry rot fungus</name>
    <dbReference type="NCBI Taxonomy" id="578457"/>
    <lineage>
        <taxon>Eukaryota</taxon>
        <taxon>Fungi</taxon>
        <taxon>Dikarya</taxon>
        <taxon>Basidiomycota</taxon>
        <taxon>Agaricomycotina</taxon>
        <taxon>Agaricomycetes</taxon>
        <taxon>Agaricomycetidae</taxon>
        <taxon>Boletales</taxon>
        <taxon>Coniophorineae</taxon>
        <taxon>Serpulaceae</taxon>
        <taxon>Serpula</taxon>
    </lineage>
</organism>
<dbReference type="EMBL" id="GL945431">
    <property type="protein sequence ID" value="EGO27901.1"/>
    <property type="molecule type" value="Genomic_DNA"/>
</dbReference>
<feature type="transmembrane region" description="Helical" evidence="2">
    <location>
        <begin position="65"/>
        <end position="87"/>
    </location>
</feature>
<protein>
    <recommendedName>
        <fullName evidence="3">Membrane anchor Opy2 N-terminal domain-containing protein</fullName>
    </recommendedName>
</protein>
<name>F8NMG8_SERL9</name>
<feature type="compositionally biased region" description="Low complexity" evidence="1">
    <location>
        <begin position="306"/>
        <end position="327"/>
    </location>
</feature>
<feature type="compositionally biased region" description="Low complexity" evidence="1">
    <location>
        <begin position="540"/>
        <end position="564"/>
    </location>
</feature>